<feature type="transmembrane region" description="Helical" evidence="1">
    <location>
        <begin position="35"/>
        <end position="56"/>
    </location>
</feature>
<dbReference type="Proteomes" id="UP001157017">
    <property type="component" value="Unassembled WGS sequence"/>
</dbReference>
<dbReference type="EMBL" id="BSUZ01000001">
    <property type="protein sequence ID" value="GMA88741.1"/>
    <property type="molecule type" value="Genomic_DNA"/>
</dbReference>
<feature type="transmembrane region" description="Helical" evidence="1">
    <location>
        <begin position="68"/>
        <end position="85"/>
    </location>
</feature>
<protein>
    <recommendedName>
        <fullName evidence="4">DUF998 domain-containing protein</fullName>
    </recommendedName>
</protein>
<proteinExistence type="predicted"/>
<evidence type="ECO:0000256" key="1">
    <source>
        <dbReference type="SAM" id="Phobius"/>
    </source>
</evidence>
<evidence type="ECO:0000313" key="2">
    <source>
        <dbReference type="EMBL" id="GMA88741.1"/>
    </source>
</evidence>
<comment type="caution">
    <text evidence="2">The sequence shown here is derived from an EMBL/GenBank/DDBJ whole genome shotgun (WGS) entry which is preliminary data.</text>
</comment>
<evidence type="ECO:0008006" key="4">
    <source>
        <dbReference type="Google" id="ProtNLM"/>
    </source>
</evidence>
<dbReference type="InterPro" id="IPR009339">
    <property type="entry name" value="DUF998"/>
</dbReference>
<accession>A0ABQ6JMG5</accession>
<feature type="transmembrane region" description="Helical" evidence="1">
    <location>
        <begin position="147"/>
        <end position="166"/>
    </location>
</feature>
<keyword evidence="3" id="KW-1185">Reference proteome</keyword>
<keyword evidence="1" id="KW-0472">Membrane</keyword>
<dbReference type="Pfam" id="PF06197">
    <property type="entry name" value="DUF998"/>
    <property type="match status" value="1"/>
</dbReference>
<feature type="transmembrane region" description="Helical" evidence="1">
    <location>
        <begin position="178"/>
        <end position="195"/>
    </location>
</feature>
<name>A0ABQ6JMG5_9ACTN</name>
<keyword evidence="1" id="KW-1133">Transmembrane helix</keyword>
<reference evidence="3" key="1">
    <citation type="journal article" date="2019" name="Int. J. Syst. Evol. Microbiol.">
        <title>The Global Catalogue of Microorganisms (GCM) 10K type strain sequencing project: providing services to taxonomists for standard genome sequencing and annotation.</title>
        <authorList>
            <consortium name="The Broad Institute Genomics Platform"/>
            <consortium name="The Broad Institute Genome Sequencing Center for Infectious Disease"/>
            <person name="Wu L."/>
            <person name="Ma J."/>
        </authorList>
    </citation>
    <scope>NUCLEOTIDE SEQUENCE [LARGE SCALE GENOMIC DNA]</scope>
    <source>
        <strain evidence="3">NBRC 108730</strain>
    </source>
</reference>
<sequence>MLGANFLLEWVLPSRSPVATTLVSDLQAVGRPWAAAFRAGDVTSSVLLAVLAAWGLRTGDRGRRWRAGLLAVLASAAGTAAAALVPETCTPVPGAAPCPFDAGAAAHEVASVLAVGGALAGALLLWLAERSRRPGEPSAVRRGRVHLATALLAAASGAVVLAGRYADLPHLLGWPQRVQILVLSAWCVAIGRSVAARDGEKHALRTIDARRAQEQDPVP</sequence>
<keyword evidence="1" id="KW-0812">Transmembrane</keyword>
<gene>
    <name evidence="2" type="ORF">GCM10025868_39910</name>
</gene>
<evidence type="ECO:0000313" key="3">
    <source>
        <dbReference type="Proteomes" id="UP001157017"/>
    </source>
</evidence>
<organism evidence="2 3">
    <name type="scientific">Angustibacter aerolatus</name>
    <dbReference type="NCBI Taxonomy" id="1162965"/>
    <lineage>
        <taxon>Bacteria</taxon>
        <taxon>Bacillati</taxon>
        <taxon>Actinomycetota</taxon>
        <taxon>Actinomycetes</taxon>
        <taxon>Kineosporiales</taxon>
        <taxon>Kineosporiaceae</taxon>
    </lineage>
</organism>
<feature type="transmembrane region" description="Helical" evidence="1">
    <location>
        <begin position="105"/>
        <end position="127"/>
    </location>
</feature>